<dbReference type="InterPro" id="IPR050883">
    <property type="entry name" value="PNGase"/>
</dbReference>
<dbReference type="GO" id="GO:0006516">
    <property type="term" value="P:glycoprotein catabolic process"/>
    <property type="evidence" value="ECO:0007669"/>
    <property type="project" value="TreeGrafter"/>
</dbReference>
<dbReference type="InterPro" id="IPR008928">
    <property type="entry name" value="6-hairpin_glycosidase_sf"/>
</dbReference>
<dbReference type="Pfam" id="PF07971">
    <property type="entry name" value="Glyco_hydro_92"/>
    <property type="match status" value="1"/>
</dbReference>
<dbReference type="PANTHER" id="PTHR12143:SF42">
    <property type="entry name" value="PUTATIVE SUBFAMILY (AFU_ORTHOLOGUE AFUA_6G13760)-RELATED"/>
    <property type="match status" value="1"/>
</dbReference>
<dbReference type="EMBL" id="ML996579">
    <property type="protein sequence ID" value="KAF2754861.1"/>
    <property type="molecule type" value="Genomic_DNA"/>
</dbReference>
<dbReference type="Pfam" id="PF17678">
    <property type="entry name" value="Glyco_hydro_92N"/>
    <property type="match status" value="1"/>
</dbReference>
<gene>
    <name evidence="4" type="ORF">EJ05DRAFT_136608</name>
</gene>
<sequence>MGFFPLFAHAGCPSDDIEQCKFTKSGRAAAPLNETIEARVGYFAITLNNSVRAEMTVAEHAALYRFNFPQALTNVKSSPLILADLTDLSESRSNASIHVDNVTGRIIGSGNFGPSFGIGTYNAFFCTDFSGASIRDTGIFVNIRPGPGIDHVDVFPDGVNPSGIPAGAWSRFEAPANGQILARVGVSFISVEQACSNAEKELPDFDFDGTVESVEKSWDLKLSSVEVDASAVDEELQTVFWSGLYRTLISPQDYTGENPYWDSGLKYYDSFYCIWDSFRSIHPLITLVDPVAQTEMVASLIDIYNHVGKLPDCRMTFDKGFTQGGSNADIVLADAWLKNLTGDIDWEKAYEAVISDAEEEPPIWSVEGRGSLHSWHEYGFIPTDDFDYVGVGAHTRSISRTVEYAYDDFCIAEMARGMGKSDDIGKYFARSHGWKNMFKADQTSAINGTDTGFVGFLQPRFMNMTWGFEDPIFCSELLNFTSCYLNPNGGETYESPSWLYTWFVPGDMATLIDTLGGPDVFVNRLDYFHEYPIIYMGNEPSFLTVFLYHFAGRPALSAKRAHSYIPSQFNTSLNGIPGNDDSGAMGSFSTLAMMGTFPNPGQNVYFITPPFFAEVKLKNGVTGKTATIRNINFDPTYNAIYIQSATMDGEPYTKNWMDHGFFTEGKTLELTLGATESDWGTRYDDLPPSLSTGGPPKGLRDM</sequence>
<dbReference type="InterPro" id="IPR041371">
    <property type="entry name" value="GH92_N"/>
</dbReference>
<dbReference type="Gene3D" id="1.20.1610.10">
    <property type="entry name" value="alpha-1,2-mannosidases domains"/>
    <property type="match status" value="1"/>
</dbReference>
<dbReference type="GO" id="GO:0030246">
    <property type="term" value="F:carbohydrate binding"/>
    <property type="evidence" value="ECO:0007669"/>
    <property type="project" value="InterPro"/>
</dbReference>
<name>A0A6A6W1D6_9PEZI</name>
<dbReference type="NCBIfam" id="TIGR01180">
    <property type="entry name" value="aman2_put"/>
    <property type="match status" value="1"/>
</dbReference>
<accession>A0A6A6W1D6</accession>
<dbReference type="Gene3D" id="1.20.1050.60">
    <property type="entry name" value="alpha-1,2-mannosidase"/>
    <property type="match status" value="1"/>
</dbReference>
<dbReference type="OrthoDB" id="449263at2759"/>
<evidence type="ECO:0000256" key="1">
    <source>
        <dbReference type="SAM" id="MobiDB-lite"/>
    </source>
</evidence>
<feature type="region of interest" description="Disordered" evidence="1">
    <location>
        <begin position="683"/>
        <end position="702"/>
    </location>
</feature>
<keyword evidence="5" id="KW-1185">Reference proteome</keyword>
<evidence type="ECO:0000313" key="4">
    <source>
        <dbReference type="EMBL" id="KAF2754861.1"/>
    </source>
</evidence>
<protein>
    <submittedName>
        <fullName evidence="4">Alpha-1,2-mannosidase, putative subfamily</fullName>
    </submittedName>
</protein>
<dbReference type="SUPFAM" id="SSF48208">
    <property type="entry name" value="Six-hairpin glycosidases"/>
    <property type="match status" value="1"/>
</dbReference>
<dbReference type="Proteomes" id="UP000799437">
    <property type="component" value="Unassembled WGS sequence"/>
</dbReference>
<feature type="domain" description="Glycosyl hydrolase family 92" evidence="2">
    <location>
        <begin position="193"/>
        <end position="673"/>
    </location>
</feature>
<dbReference type="FunFam" id="3.30.2080.10:FF:000001">
    <property type="entry name" value="Alpha-1,2-mannosidase subfamily"/>
    <property type="match status" value="1"/>
</dbReference>
<dbReference type="Gene3D" id="3.30.2080.10">
    <property type="entry name" value="GH92 mannosidase domain"/>
    <property type="match status" value="1"/>
</dbReference>
<dbReference type="GeneID" id="54480244"/>
<dbReference type="GO" id="GO:0005975">
    <property type="term" value="P:carbohydrate metabolic process"/>
    <property type="evidence" value="ECO:0007669"/>
    <property type="project" value="InterPro"/>
</dbReference>
<dbReference type="Gene3D" id="2.70.98.10">
    <property type="match status" value="1"/>
</dbReference>
<dbReference type="PANTHER" id="PTHR12143">
    <property type="entry name" value="PEPTIDE N-GLYCANASE PNGASE -RELATED"/>
    <property type="match status" value="1"/>
</dbReference>
<dbReference type="GO" id="GO:0005829">
    <property type="term" value="C:cytosol"/>
    <property type="evidence" value="ECO:0007669"/>
    <property type="project" value="TreeGrafter"/>
</dbReference>
<dbReference type="RefSeq" id="XP_033597312.1">
    <property type="nucleotide sequence ID" value="XM_033739190.1"/>
</dbReference>
<dbReference type="InterPro" id="IPR014718">
    <property type="entry name" value="GH-type_carb-bd"/>
</dbReference>
<dbReference type="FunFam" id="1.20.1610.10:FF:000002">
    <property type="entry name" value="Alpha-1,2-mannosidase family protein"/>
    <property type="match status" value="1"/>
</dbReference>
<evidence type="ECO:0000259" key="2">
    <source>
        <dbReference type="Pfam" id="PF07971"/>
    </source>
</evidence>
<dbReference type="GO" id="GO:0005634">
    <property type="term" value="C:nucleus"/>
    <property type="evidence" value="ECO:0007669"/>
    <property type="project" value="TreeGrafter"/>
</dbReference>
<evidence type="ECO:0000313" key="5">
    <source>
        <dbReference type="Proteomes" id="UP000799437"/>
    </source>
</evidence>
<dbReference type="InterPro" id="IPR012939">
    <property type="entry name" value="Glyco_hydro_92"/>
</dbReference>
<proteinExistence type="predicted"/>
<dbReference type="InterPro" id="IPR005887">
    <property type="entry name" value="GH92_a_mannosidase_put"/>
</dbReference>
<dbReference type="FunFam" id="1.20.1050.60:FF:000002">
    <property type="entry name" value="Glycosyl hydrolase family 92"/>
    <property type="match status" value="1"/>
</dbReference>
<dbReference type="GO" id="GO:0000224">
    <property type="term" value="F:peptide-N4-(N-acetyl-beta-glucosaminyl)asparagine amidase activity"/>
    <property type="evidence" value="ECO:0007669"/>
    <property type="project" value="TreeGrafter"/>
</dbReference>
<dbReference type="AlphaFoldDB" id="A0A6A6W1D6"/>
<organism evidence="4 5">
    <name type="scientific">Pseudovirgaria hyperparasitica</name>
    <dbReference type="NCBI Taxonomy" id="470096"/>
    <lineage>
        <taxon>Eukaryota</taxon>
        <taxon>Fungi</taxon>
        <taxon>Dikarya</taxon>
        <taxon>Ascomycota</taxon>
        <taxon>Pezizomycotina</taxon>
        <taxon>Dothideomycetes</taxon>
        <taxon>Dothideomycetes incertae sedis</taxon>
        <taxon>Acrospermales</taxon>
        <taxon>Acrospermaceae</taxon>
        <taxon>Pseudovirgaria</taxon>
    </lineage>
</organism>
<reference evidence="4" key="1">
    <citation type="journal article" date="2020" name="Stud. Mycol.">
        <title>101 Dothideomycetes genomes: a test case for predicting lifestyles and emergence of pathogens.</title>
        <authorList>
            <person name="Haridas S."/>
            <person name="Albert R."/>
            <person name="Binder M."/>
            <person name="Bloem J."/>
            <person name="Labutti K."/>
            <person name="Salamov A."/>
            <person name="Andreopoulos B."/>
            <person name="Baker S."/>
            <person name="Barry K."/>
            <person name="Bills G."/>
            <person name="Bluhm B."/>
            <person name="Cannon C."/>
            <person name="Castanera R."/>
            <person name="Culley D."/>
            <person name="Daum C."/>
            <person name="Ezra D."/>
            <person name="Gonzalez J."/>
            <person name="Henrissat B."/>
            <person name="Kuo A."/>
            <person name="Liang C."/>
            <person name="Lipzen A."/>
            <person name="Lutzoni F."/>
            <person name="Magnuson J."/>
            <person name="Mondo S."/>
            <person name="Nolan M."/>
            <person name="Ohm R."/>
            <person name="Pangilinan J."/>
            <person name="Park H.-J."/>
            <person name="Ramirez L."/>
            <person name="Alfaro M."/>
            <person name="Sun H."/>
            <person name="Tritt A."/>
            <person name="Yoshinaga Y."/>
            <person name="Zwiers L.-H."/>
            <person name="Turgeon B."/>
            <person name="Goodwin S."/>
            <person name="Spatafora J."/>
            <person name="Crous P."/>
            <person name="Grigoriev I."/>
        </authorList>
    </citation>
    <scope>NUCLEOTIDE SEQUENCE</scope>
    <source>
        <strain evidence="4">CBS 121739</strain>
    </source>
</reference>
<evidence type="ECO:0000259" key="3">
    <source>
        <dbReference type="Pfam" id="PF17678"/>
    </source>
</evidence>
<feature type="domain" description="Glycosyl hydrolase family 92 N-terminal" evidence="3">
    <location>
        <begin position="1"/>
        <end position="187"/>
    </location>
</feature>